<sequence>MSDREPHKSRGGLGTSPYLSIIYNGSNSHDSFGGNKYSDISTADWSGAVLGNIEKSGHSSDECQDGNAGGESQGCELRKRKRQSLRESQFNKASSANKRPREMDFPFLTPHSRDISRERSTSRDPSISHSSSTIFDDPAVFSSEPDQKIFRKDTASWFEQGKLFEVSRNTPPAITNAGISGCPLVVIYRRDSSITCLPLRRHSSITRRNVDFLKSRIRIYARGKQTVDPLPECPWKPLPIDVEAGSESLDDMWINIERPHTIENVQDVEVAPLGTLDEDSFDTLREAYLKSQLSNVIRPRDNPQATLLWHLQFILRRIWAGFLWVFQR</sequence>
<reference evidence="2" key="1">
    <citation type="submission" date="2023-06" db="EMBL/GenBank/DDBJ databases">
        <authorList>
            <person name="Noh H."/>
        </authorList>
    </citation>
    <scope>NUCLEOTIDE SEQUENCE</scope>
    <source>
        <strain evidence="2">DUCC20226</strain>
    </source>
</reference>
<evidence type="ECO:0000256" key="1">
    <source>
        <dbReference type="SAM" id="MobiDB-lite"/>
    </source>
</evidence>
<feature type="compositionally biased region" description="Polar residues" evidence="1">
    <location>
        <begin position="123"/>
        <end position="134"/>
    </location>
</feature>
<evidence type="ECO:0000313" key="2">
    <source>
        <dbReference type="EMBL" id="KAK2615885.1"/>
    </source>
</evidence>
<dbReference type="AlphaFoldDB" id="A0AAD9W9F4"/>
<feature type="region of interest" description="Disordered" evidence="1">
    <location>
        <begin position="52"/>
        <end position="138"/>
    </location>
</feature>
<feature type="region of interest" description="Disordered" evidence="1">
    <location>
        <begin position="1"/>
        <end position="20"/>
    </location>
</feature>
<feature type="compositionally biased region" description="Polar residues" evidence="1">
    <location>
        <begin position="86"/>
        <end position="97"/>
    </location>
</feature>
<proteinExistence type="predicted"/>
<evidence type="ECO:0000313" key="3">
    <source>
        <dbReference type="Proteomes" id="UP001265746"/>
    </source>
</evidence>
<dbReference type="Proteomes" id="UP001265746">
    <property type="component" value="Unassembled WGS sequence"/>
</dbReference>
<name>A0AAD9W9F4_PHOAM</name>
<dbReference type="EMBL" id="JAUJFL010000001">
    <property type="protein sequence ID" value="KAK2615885.1"/>
    <property type="molecule type" value="Genomic_DNA"/>
</dbReference>
<organism evidence="2 3">
    <name type="scientific">Phomopsis amygdali</name>
    <name type="common">Fusicoccum amygdali</name>
    <dbReference type="NCBI Taxonomy" id="1214568"/>
    <lineage>
        <taxon>Eukaryota</taxon>
        <taxon>Fungi</taxon>
        <taxon>Dikarya</taxon>
        <taxon>Ascomycota</taxon>
        <taxon>Pezizomycotina</taxon>
        <taxon>Sordariomycetes</taxon>
        <taxon>Sordariomycetidae</taxon>
        <taxon>Diaporthales</taxon>
        <taxon>Diaporthaceae</taxon>
        <taxon>Diaporthe</taxon>
    </lineage>
</organism>
<comment type="caution">
    <text evidence="2">The sequence shown here is derived from an EMBL/GenBank/DDBJ whole genome shotgun (WGS) entry which is preliminary data.</text>
</comment>
<accession>A0AAD9W9F4</accession>
<feature type="compositionally biased region" description="Basic and acidic residues" evidence="1">
    <location>
        <begin position="111"/>
        <end position="122"/>
    </location>
</feature>
<keyword evidence="3" id="KW-1185">Reference proteome</keyword>
<protein>
    <submittedName>
        <fullName evidence="2">Uncharacterized protein</fullName>
    </submittedName>
</protein>
<gene>
    <name evidence="2" type="ORF">N8I77_002608</name>
</gene>